<proteinExistence type="predicted"/>
<dbReference type="Pfam" id="PF07715">
    <property type="entry name" value="Plug"/>
    <property type="match status" value="1"/>
</dbReference>
<organism evidence="3 4">
    <name type="scientific">Pedobacter ginsenosidimutans</name>
    <dbReference type="NCBI Taxonomy" id="687842"/>
    <lineage>
        <taxon>Bacteria</taxon>
        <taxon>Pseudomonadati</taxon>
        <taxon>Bacteroidota</taxon>
        <taxon>Sphingobacteriia</taxon>
        <taxon>Sphingobacteriales</taxon>
        <taxon>Sphingobacteriaceae</taxon>
        <taxon>Pedobacter</taxon>
    </lineage>
</organism>
<feature type="domain" description="TonB-dependent receptor plug" evidence="2">
    <location>
        <begin position="123"/>
        <end position="239"/>
    </location>
</feature>
<accession>A0A0T5VH40</accession>
<dbReference type="InterPro" id="IPR023996">
    <property type="entry name" value="TonB-dep_OMP_SusC/RagA"/>
</dbReference>
<evidence type="ECO:0000313" key="4">
    <source>
        <dbReference type="Proteomes" id="UP000051950"/>
    </source>
</evidence>
<dbReference type="Gene3D" id="2.60.40.1120">
    <property type="entry name" value="Carboxypeptidase-like, regulatory domain"/>
    <property type="match status" value="1"/>
</dbReference>
<dbReference type="InterPro" id="IPR008969">
    <property type="entry name" value="CarboxyPept-like_regulatory"/>
</dbReference>
<dbReference type="EMBL" id="LMZQ01000054">
    <property type="protein sequence ID" value="KRT13192.1"/>
    <property type="molecule type" value="Genomic_DNA"/>
</dbReference>
<reference evidence="3 4" key="1">
    <citation type="submission" date="2015-11" db="EMBL/GenBank/DDBJ databases">
        <title>Sequence of Pedobacter ginsenosidimutans.</title>
        <authorList>
            <person name="Carson E."/>
            <person name="Keyser V."/>
            <person name="Newman J."/>
            <person name="Miller J."/>
        </authorList>
    </citation>
    <scope>NUCLEOTIDE SEQUENCE [LARGE SCALE GENOMIC DNA]</scope>
    <source>
        <strain evidence="3 4">KACC 14530</strain>
    </source>
</reference>
<keyword evidence="1" id="KW-0732">Signal</keyword>
<dbReference type="AlphaFoldDB" id="A0A0T5VH40"/>
<name>A0A0T5VH40_9SPHI</name>
<dbReference type="Proteomes" id="UP000051950">
    <property type="component" value="Unassembled WGS sequence"/>
</dbReference>
<dbReference type="SUPFAM" id="SSF56935">
    <property type="entry name" value="Porins"/>
    <property type="match status" value="1"/>
</dbReference>
<evidence type="ECO:0000259" key="2">
    <source>
        <dbReference type="Pfam" id="PF07715"/>
    </source>
</evidence>
<dbReference type="InterPro" id="IPR012910">
    <property type="entry name" value="Plug_dom"/>
</dbReference>
<dbReference type="Pfam" id="PF13715">
    <property type="entry name" value="CarbopepD_reg_2"/>
    <property type="match status" value="1"/>
</dbReference>
<evidence type="ECO:0000256" key="1">
    <source>
        <dbReference type="SAM" id="SignalP"/>
    </source>
</evidence>
<dbReference type="SUPFAM" id="SSF49464">
    <property type="entry name" value="Carboxypeptidase regulatory domain-like"/>
    <property type="match status" value="1"/>
</dbReference>
<feature type="chain" id="PRO_5006665120" evidence="1">
    <location>
        <begin position="26"/>
        <end position="1078"/>
    </location>
</feature>
<keyword evidence="4" id="KW-1185">Reference proteome</keyword>
<gene>
    <name evidence="3" type="ORF">ASU31_25900</name>
</gene>
<dbReference type="STRING" id="687842.ASU31_25900"/>
<dbReference type="OrthoDB" id="9768177at2"/>
<dbReference type="NCBIfam" id="TIGR04056">
    <property type="entry name" value="OMP_RagA_SusC"/>
    <property type="match status" value="1"/>
</dbReference>
<dbReference type="InterPro" id="IPR023997">
    <property type="entry name" value="TonB-dep_OMP_SusC/RagA_CS"/>
</dbReference>
<dbReference type="Gene3D" id="2.170.130.10">
    <property type="entry name" value="TonB-dependent receptor, plug domain"/>
    <property type="match status" value="1"/>
</dbReference>
<protein>
    <submittedName>
        <fullName evidence="3">SusC/RagA family TonB-linked outer membrane protein</fullName>
    </submittedName>
</protein>
<sequence length="1078" mass="118636">MNLKFLRKISLSLLFMLLASTVLFAQERKITGKVVDQADGQGIPGVNVSLKGVPSNVSTNSDGVYTIQVKSDADVLVFSFIGYVRQQVTVGKQTNIVVRLVPENKSLEDVVVVGYGTQKRSHLTGAVVDIKATEVEDLPASNIGAALAGKILGVGVSGGISRPGSTAKLTIRNPNTIFSKDGGSTDPLYVIDDVIQINPQNGQPDATLFNNLDPSEIESLSFLKDASAAIYGTRAGNGVVLVKTKRGKIGPPRISYSGSYAFNDEAYRTKMMSAYQFGMYYNIMNGPNGANVNPTGASAADSFFSQDELEHFKNINYDWLEDAWKSSYNMKHTLSISGGTDRATYFGDVAYYKQDGNLSSLDFKRWNFRSGADIKVATNLKVGLQVSGNNSELIKTFNKIGSELDDNDYRNLILAPRYVPMYINGYPVKLPGTTNDFSTYHFYEIEKLGNLANTRNTNFTINLNAQYDIPFVKGLSARAAYSRNMGSSNGSQIGTKYNVYTFKKLGTNEHIYDGATLPTALVASNGNRLYYSNTTQSSTQSNFVLTYNKSFGKHTIGALATVERSEQAYNNEVVFKADPIQQTNGQFNSATGAIDGSTTKSEGGSLSYVARANYSYADKYLAEFMFRSDASTKFAPGNYWGNFYSGSLGWVISEEDFFKVPGIDFLKLRYSIGLLGNDQTKAWLWRQRYTFQDGKGAVFGGDGNATAGYKMEASPNPDATWSDELKNNVGIDAKFLKNRLTLSLDGYYNHATNILTEVTSNIPITIGGSVASQNYATADYFGYELGIGWNDKIGKDFSYGVDFRFAWSDNKVIKADYNANDILYPWNPRNGTSSDVGKWGYDYLGMFKDQQEIDAYISQYKITSVNPGAAGSGSAVLAKDLKPGMLYYRDVRGPLQPDGSFAGPDGIIDFNDQVQLSKKATNHYGYGTTLKANYKGIGIEAVISGSFGGWSEIDARKKMNNSISRTFASVPEIWGDIYDPILNPTGTMPNPNWEATSLSPTSNFWKVSSFRMRLASLQLNYSLPKAWLEKVKVSNVRVYATALNPYNFYNPYSYRDSDTAYDVFPNLKTFSFGLNVTF</sequence>
<dbReference type="InterPro" id="IPR037066">
    <property type="entry name" value="Plug_dom_sf"/>
</dbReference>
<dbReference type="RefSeq" id="WP_057935138.1">
    <property type="nucleotide sequence ID" value="NZ_LMZQ01000054.1"/>
</dbReference>
<evidence type="ECO:0000313" key="3">
    <source>
        <dbReference type="EMBL" id="KRT13192.1"/>
    </source>
</evidence>
<feature type="signal peptide" evidence="1">
    <location>
        <begin position="1"/>
        <end position="25"/>
    </location>
</feature>
<dbReference type="NCBIfam" id="TIGR04057">
    <property type="entry name" value="SusC_RagA_signa"/>
    <property type="match status" value="1"/>
</dbReference>
<comment type="caution">
    <text evidence="3">The sequence shown here is derived from an EMBL/GenBank/DDBJ whole genome shotgun (WGS) entry which is preliminary data.</text>
</comment>